<feature type="non-terminal residue" evidence="1">
    <location>
        <position position="42"/>
    </location>
</feature>
<proteinExistence type="predicted"/>
<organism evidence="1">
    <name type="scientific">marine sediment metagenome</name>
    <dbReference type="NCBI Taxonomy" id="412755"/>
    <lineage>
        <taxon>unclassified sequences</taxon>
        <taxon>metagenomes</taxon>
        <taxon>ecological metagenomes</taxon>
    </lineage>
</organism>
<dbReference type="EMBL" id="LAZR01047651">
    <property type="protein sequence ID" value="KKK93728.1"/>
    <property type="molecule type" value="Genomic_DNA"/>
</dbReference>
<protein>
    <submittedName>
        <fullName evidence="1">Uncharacterized protein</fullName>
    </submittedName>
</protein>
<reference evidence="1" key="1">
    <citation type="journal article" date="2015" name="Nature">
        <title>Complex archaea that bridge the gap between prokaryotes and eukaryotes.</title>
        <authorList>
            <person name="Spang A."/>
            <person name="Saw J.H."/>
            <person name="Jorgensen S.L."/>
            <person name="Zaremba-Niedzwiedzka K."/>
            <person name="Martijn J."/>
            <person name="Lind A.E."/>
            <person name="van Eijk R."/>
            <person name="Schleper C."/>
            <person name="Guy L."/>
            <person name="Ettema T.J."/>
        </authorList>
    </citation>
    <scope>NUCLEOTIDE SEQUENCE</scope>
</reference>
<comment type="caution">
    <text evidence="1">The sequence shown here is derived from an EMBL/GenBank/DDBJ whole genome shotgun (WGS) entry which is preliminary data.</text>
</comment>
<accession>A0A0F8ZIU2</accession>
<dbReference type="AlphaFoldDB" id="A0A0F8ZIU2"/>
<name>A0A0F8ZIU2_9ZZZZ</name>
<evidence type="ECO:0000313" key="1">
    <source>
        <dbReference type="EMBL" id="KKK93728.1"/>
    </source>
</evidence>
<sequence>MIYEVKNKVFVTKSGVAISIEELKYNPKVPPIAFIDCVFTDA</sequence>
<gene>
    <name evidence="1" type="ORF">LCGC14_2689940</name>
</gene>